<gene>
    <name evidence="1" type="ORF">PHMEG_0009707</name>
</gene>
<dbReference type="AlphaFoldDB" id="A0A225WGF8"/>
<accession>A0A225WGF8</accession>
<sequence length="208" mass="23523">MTDREPEAIREIITKQAKSLKLQALKFVVEVLAYGLGDEICITSHTDERERELQVEEEIQQVQEHEMPQHTPARETTWNYANVLRVQSLKELQRCVQVLDIQNYTSMFTSSKQLSRLNWATAQIFATENFASTIVARTGTTCVNEFIGVCDAMLVFSNGQILLVSEFEADHILELLWGSGGSSACGFRFMNLAFACKAIDRAGTFTRF</sequence>
<keyword evidence="2" id="KW-1185">Reference proteome</keyword>
<dbReference type="Proteomes" id="UP000198211">
    <property type="component" value="Unassembled WGS sequence"/>
</dbReference>
<proteinExistence type="predicted"/>
<name>A0A225WGF8_9STRA</name>
<organism evidence="1 2">
    <name type="scientific">Phytophthora megakarya</name>
    <dbReference type="NCBI Taxonomy" id="4795"/>
    <lineage>
        <taxon>Eukaryota</taxon>
        <taxon>Sar</taxon>
        <taxon>Stramenopiles</taxon>
        <taxon>Oomycota</taxon>
        <taxon>Peronosporomycetes</taxon>
        <taxon>Peronosporales</taxon>
        <taxon>Peronosporaceae</taxon>
        <taxon>Phytophthora</taxon>
    </lineage>
</organism>
<dbReference type="STRING" id="4795.A0A225WGF8"/>
<dbReference type="EMBL" id="NBNE01000924">
    <property type="protein sequence ID" value="OWZ16494.1"/>
    <property type="molecule type" value="Genomic_DNA"/>
</dbReference>
<evidence type="ECO:0000313" key="2">
    <source>
        <dbReference type="Proteomes" id="UP000198211"/>
    </source>
</evidence>
<reference evidence="2" key="1">
    <citation type="submission" date="2017-03" db="EMBL/GenBank/DDBJ databases">
        <title>Phytopthora megakarya and P. palmivora, two closely related causual agents of cacao black pod achieved similar genome size and gene model numbers by different mechanisms.</title>
        <authorList>
            <person name="Ali S."/>
            <person name="Shao J."/>
            <person name="Larry D.J."/>
            <person name="Kronmiller B."/>
            <person name="Shen D."/>
            <person name="Strem M.D."/>
            <person name="Melnick R.L."/>
            <person name="Guiltinan M.J."/>
            <person name="Tyler B.M."/>
            <person name="Meinhardt L.W."/>
            <person name="Bailey B.A."/>
        </authorList>
    </citation>
    <scope>NUCLEOTIDE SEQUENCE [LARGE SCALE GENOMIC DNA]</scope>
    <source>
        <strain evidence="2">zdho120</strain>
    </source>
</reference>
<comment type="caution">
    <text evidence="1">The sequence shown here is derived from an EMBL/GenBank/DDBJ whole genome shotgun (WGS) entry which is preliminary data.</text>
</comment>
<dbReference type="OrthoDB" id="4866634at2759"/>
<evidence type="ECO:0000313" key="1">
    <source>
        <dbReference type="EMBL" id="OWZ16494.1"/>
    </source>
</evidence>
<protein>
    <submittedName>
        <fullName evidence="1">Uncharacterized protein</fullName>
    </submittedName>
</protein>